<keyword evidence="4" id="KW-1185">Reference proteome</keyword>
<evidence type="ECO:0000313" key="3">
    <source>
        <dbReference type="EMBL" id="MDQ0271622.1"/>
    </source>
</evidence>
<organism evidence="3 4">
    <name type="scientific">Cytobacillus purgationiresistens</name>
    <dbReference type="NCBI Taxonomy" id="863449"/>
    <lineage>
        <taxon>Bacteria</taxon>
        <taxon>Bacillati</taxon>
        <taxon>Bacillota</taxon>
        <taxon>Bacilli</taxon>
        <taxon>Bacillales</taxon>
        <taxon>Bacillaceae</taxon>
        <taxon>Cytobacillus</taxon>
    </lineage>
</organism>
<dbReference type="Gene3D" id="1.25.40.10">
    <property type="entry name" value="Tetratricopeptide repeat domain"/>
    <property type="match status" value="1"/>
</dbReference>
<dbReference type="InterPro" id="IPR011990">
    <property type="entry name" value="TPR-like_helical_dom_sf"/>
</dbReference>
<comment type="caution">
    <text evidence="3">The sequence shown here is derived from an EMBL/GenBank/DDBJ whole genome shotgun (WGS) entry which is preliminary data.</text>
</comment>
<dbReference type="InterPro" id="IPR019734">
    <property type="entry name" value="TPR_rpt"/>
</dbReference>
<feature type="domain" description="Tetratrico peptide repeat group 5" evidence="2">
    <location>
        <begin position="36"/>
        <end position="156"/>
    </location>
</feature>
<proteinExistence type="predicted"/>
<keyword evidence="1" id="KW-0802">TPR repeat</keyword>
<dbReference type="Proteomes" id="UP001238088">
    <property type="component" value="Unassembled WGS sequence"/>
</dbReference>
<dbReference type="PROSITE" id="PS50005">
    <property type="entry name" value="TPR"/>
    <property type="match status" value="1"/>
</dbReference>
<protein>
    <submittedName>
        <fullName evidence="3">Tetratricopeptide (TPR) repeat protein</fullName>
    </submittedName>
</protein>
<dbReference type="InterPro" id="IPR041656">
    <property type="entry name" value="TPR_5"/>
</dbReference>
<evidence type="ECO:0000259" key="2">
    <source>
        <dbReference type="Pfam" id="PF12688"/>
    </source>
</evidence>
<dbReference type="Pfam" id="PF12688">
    <property type="entry name" value="TPR_5"/>
    <property type="match status" value="1"/>
</dbReference>
<evidence type="ECO:0000313" key="4">
    <source>
        <dbReference type="Proteomes" id="UP001238088"/>
    </source>
</evidence>
<evidence type="ECO:0000256" key="1">
    <source>
        <dbReference type="PROSITE-ProRule" id="PRU00339"/>
    </source>
</evidence>
<sequence length="161" mass="18334">MNQKLTHAIQLRSEGKLKESNELILSLVNEFPIDPAIHYQCAWSFDVLGEESKAAPYYEKAIELGLDGEELEGAYIGLGSTYRALGHYERSKKVFLNGLNKFPNNQAILCFYAMTLYNLEEHEQAMGFLLKSLATTSADHDITDYKRAILFYADKLNDTWN</sequence>
<gene>
    <name evidence="3" type="ORF">J2S17_003510</name>
</gene>
<feature type="repeat" description="TPR" evidence="1">
    <location>
        <begin position="72"/>
        <end position="105"/>
    </location>
</feature>
<reference evidence="3 4" key="1">
    <citation type="submission" date="2023-07" db="EMBL/GenBank/DDBJ databases">
        <title>Genomic Encyclopedia of Type Strains, Phase IV (KMG-IV): sequencing the most valuable type-strain genomes for metagenomic binning, comparative biology and taxonomic classification.</title>
        <authorList>
            <person name="Goeker M."/>
        </authorList>
    </citation>
    <scope>NUCLEOTIDE SEQUENCE [LARGE SCALE GENOMIC DNA]</scope>
    <source>
        <strain evidence="3 4">DSM 23494</strain>
    </source>
</reference>
<accession>A0ABU0AK41</accession>
<dbReference type="SMART" id="SM00028">
    <property type="entry name" value="TPR"/>
    <property type="match status" value="2"/>
</dbReference>
<dbReference type="EMBL" id="JAUSUB010000016">
    <property type="protein sequence ID" value="MDQ0271622.1"/>
    <property type="molecule type" value="Genomic_DNA"/>
</dbReference>
<dbReference type="RefSeq" id="WP_307476906.1">
    <property type="nucleotide sequence ID" value="NZ_JAUSUB010000016.1"/>
</dbReference>
<dbReference type="SUPFAM" id="SSF48452">
    <property type="entry name" value="TPR-like"/>
    <property type="match status" value="1"/>
</dbReference>
<name>A0ABU0AK41_9BACI</name>